<dbReference type="SUPFAM" id="SSF52833">
    <property type="entry name" value="Thioredoxin-like"/>
    <property type="match status" value="1"/>
</dbReference>
<feature type="domain" description="Thioredoxin" evidence="1">
    <location>
        <begin position="64"/>
        <end position="170"/>
    </location>
</feature>
<dbReference type="EMBL" id="CM027685">
    <property type="protein sequence ID" value="KAG0527611.1"/>
    <property type="molecule type" value="Genomic_DNA"/>
</dbReference>
<sequence>MLILAEWIGTLLFPVDKLQIFILLGKGSGKRRRRRRTEKGTRLCLARWGSMEIQHHGGVGNSKVVKVQSQEAWDLFTDQASKEGRPVVAHFGASWCVTSLSMNYKFEELAQTHPEVLFLYVDVDDVQSVSSKYGVKAMPTFFLIKNKEVVSKIVGANPDEVKKLVDASAEPFQTQIVVE</sequence>
<dbReference type="OrthoDB" id="10263751at2759"/>
<comment type="caution">
    <text evidence="2">The sequence shown here is derived from an EMBL/GenBank/DDBJ whole genome shotgun (WGS) entry which is preliminary data.</text>
</comment>
<dbReference type="PROSITE" id="PS51352">
    <property type="entry name" value="THIOREDOXIN_2"/>
    <property type="match status" value="1"/>
</dbReference>
<proteinExistence type="predicted"/>
<reference evidence="2" key="1">
    <citation type="journal article" date="2019" name="BMC Genomics">
        <title>A new reference genome for Sorghum bicolor reveals high levels of sequence similarity between sweet and grain genotypes: implications for the genetics of sugar metabolism.</title>
        <authorList>
            <person name="Cooper E.A."/>
            <person name="Brenton Z.W."/>
            <person name="Flinn B.S."/>
            <person name="Jenkins J."/>
            <person name="Shu S."/>
            <person name="Flowers D."/>
            <person name="Luo F."/>
            <person name="Wang Y."/>
            <person name="Xia P."/>
            <person name="Barry K."/>
            <person name="Daum C."/>
            <person name="Lipzen A."/>
            <person name="Yoshinaga Y."/>
            <person name="Schmutz J."/>
            <person name="Saski C."/>
            <person name="Vermerris W."/>
            <person name="Kresovich S."/>
        </authorList>
    </citation>
    <scope>NUCLEOTIDE SEQUENCE</scope>
</reference>
<accession>A0A921QTM7</accession>
<evidence type="ECO:0000313" key="2">
    <source>
        <dbReference type="EMBL" id="KAG0527611.1"/>
    </source>
</evidence>
<dbReference type="PANTHER" id="PTHR10438:SF242">
    <property type="entry name" value="THIOREDOXIN-LIKE PROTEIN CXXS1"/>
    <property type="match status" value="1"/>
</dbReference>
<dbReference type="InterPro" id="IPR013766">
    <property type="entry name" value="Thioredoxin_domain"/>
</dbReference>
<protein>
    <recommendedName>
        <fullName evidence="1">Thioredoxin domain-containing protein</fullName>
    </recommendedName>
</protein>
<dbReference type="Proteomes" id="UP000807115">
    <property type="component" value="Chromosome 6"/>
</dbReference>
<dbReference type="CDD" id="cd02947">
    <property type="entry name" value="TRX_family"/>
    <property type="match status" value="1"/>
</dbReference>
<gene>
    <name evidence="2" type="ORF">BDA96_06G247900</name>
</gene>
<name>A0A921QTM7_SORBI</name>
<dbReference type="Pfam" id="PF00085">
    <property type="entry name" value="Thioredoxin"/>
    <property type="match status" value="1"/>
</dbReference>
<organism evidence="2 3">
    <name type="scientific">Sorghum bicolor</name>
    <name type="common">Sorghum</name>
    <name type="synonym">Sorghum vulgare</name>
    <dbReference type="NCBI Taxonomy" id="4558"/>
    <lineage>
        <taxon>Eukaryota</taxon>
        <taxon>Viridiplantae</taxon>
        <taxon>Streptophyta</taxon>
        <taxon>Embryophyta</taxon>
        <taxon>Tracheophyta</taxon>
        <taxon>Spermatophyta</taxon>
        <taxon>Magnoliopsida</taxon>
        <taxon>Liliopsida</taxon>
        <taxon>Poales</taxon>
        <taxon>Poaceae</taxon>
        <taxon>PACMAD clade</taxon>
        <taxon>Panicoideae</taxon>
        <taxon>Andropogonodae</taxon>
        <taxon>Andropogoneae</taxon>
        <taxon>Sorghinae</taxon>
        <taxon>Sorghum</taxon>
    </lineage>
</organism>
<dbReference type="InterPro" id="IPR050620">
    <property type="entry name" value="Thioredoxin_H-type-like"/>
</dbReference>
<reference evidence="2" key="2">
    <citation type="submission" date="2020-10" db="EMBL/GenBank/DDBJ databases">
        <authorList>
            <person name="Cooper E.A."/>
            <person name="Brenton Z.W."/>
            <person name="Flinn B.S."/>
            <person name="Jenkins J."/>
            <person name="Shu S."/>
            <person name="Flowers D."/>
            <person name="Luo F."/>
            <person name="Wang Y."/>
            <person name="Xia P."/>
            <person name="Barry K."/>
            <person name="Daum C."/>
            <person name="Lipzen A."/>
            <person name="Yoshinaga Y."/>
            <person name="Schmutz J."/>
            <person name="Saski C."/>
            <person name="Vermerris W."/>
            <person name="Kresovich S."/>
        </authorList>
    </citation>
    <scope>NUCLEOTIDE SEQUENCE</scope>
</reference>
<evidence type="ECO:0000259" key="1">
    <source>
        <dbReference type="PROSITE" id="PS51352"/>
    </source>
</evidence>
<evidence type="ECO:0000313" key="3">
    <source>
        <dbReference type="Proteomes" id="UP000807115"/>
    </source>
</evidence>
<dbReference type="AlphaFoldDB" id="A0A921QTM7"/>
<dbReference type="PANTHER" id="PTHR10438">
    <property type="entry name" value="THIOREDOXIN"/>
    <property type="match status" value="1"/>
</dbReference>
<dbReference type="Gene3D" id="3.40.30.10">
    <property type="entry name" value="Glutaredoxin"/>
    <property type="match status" value="1"/>
</dbReference>
<dbReference type="InterPro" id="IPR036249">
    <property type="entry name" value="Thioredoxin-like_sf"/>
</dbReference>